<name>A0AA86XB33_9VIBR</name>
<keyword evidence="2" id="KW-1185">Reference proteome</keyword>
<evidence type="ECO:0000313" key="2">
    <source>
        <dbReference type="Proteomes" id="UP000041625"/>
    </source>
</evidence>
<reference evidence="1 2" key="1">
    <citation type="submission" date="2014-06" db="EMBL/GenBank/DDBJ databases">
        <authorList>
            <person name="Le Roux F."/>
        </authorList>
    </citation>
    <scope>NUCLEOTIDE SEQUENCE [LARGE SCALE GENOMIC DNA]</scope>
    <source>
        <strain evidence="1 2">J2-31</strain>
    </source>
</reference>
<sequence length="73" mass="8415">MHFGGCASGCFVAGYTIIKLSHVEQTRLRKLRRNQTTQDYDQVRCELETPASRLSSKPSHTRDWAYLQRNKAT</sequence>
<dbReference type="AlphaFoldDB" id="A0AA86XB33"/>
<dbReference type="EMBL" id="CCKJ01000037">
    <property type="protein sequence ID" value="CDT75328.1"/>
    <property type="molecule type" value="Genomic_DNA"/>
</dbReference>
<evidence type="ECO:0000313" key="1">
    <source>
        <dbReference type="EMBL" id="CDT75328.1"/>
    </source>
</evidence>
<dbReference type="Proteomes" id="UP000041625">
    <property type="component" value="Unassembled WGS sequence"/>
</dbReference>
<comment type="caution">
    <text evidence="1">The sequence shown here is derived from an EMBL/GenBank/DDBJ whole genome shotgun (WGS) entry which is preliminary data.</text>
</comment>
<organism evidence="1 2">
    <name type="scientific">Vibrio coralliirubri</name>
    <dbReference type="NCBI Taxonomy" id="1516159"/>
    <lineage>
        <taxon>Bacteria</taxon>
        <taxon>Pseudomonadati</taxon>
        <taxon>Pseudomonadota</taxon>
        <taxon>Gammaproteobacteria</taxon>
        <taxon>Vibrionales</taxon>
        <taxon>Vibrionaceae</taxon>
        <taxon>Vibrio</taxon>
    </lineage>
</organism>
<accession>A0AA86XB33</accession>
<gene>
    <name evidence="1" type="ORF">VCR31J2_1310144</name>
</gene>
<proteinExistence type="predicted"/>
<protein>
    <submittedName>
        <fullName evidence="1">Uncharacterized protein</fullName>
    </submittedName>
</protein>